<dbReference type="AlphaFoldDB" id="A0A180GS92"/>
<sequence>MKLLFFNDYINLLLFYALKSDSLARIYDWVRLPREILHHQIQVNIGSAFGIEANIDFRVEQVYLLHLERVGKSCPRFASCKARLVKFWVSPQSDELHHGGQSTKEDSGSDHARIVESRFRSVCRNSAPTKIFALLWSVTLQPYPIHWFLSLKKTPVIEPPSGSSSNFHFIFPSKAYAPRSMAPADQTRETYPEAETGDPWDFPTLTPENFNGSPQRRKNPQDPLAVQLSLAEAFKNYDQVLLFLEQDRRLDSILRKLAFHELLNERQLHELSLPDPDKQNPGRFLRFLTAADASALLAGVVILMGADPVGRLLLRLEDSRVQTLLKQSKGFDRPVNSPKSPYTDFYEITRVQLLRSPPPPLRFSPVPTQPMVLRSPPGTPVPAYFSQFSPHDEPLSPSSLKGEIHDVPEIPIQNVPDEASEEQQFPFSVIRDIELSGARVILTRTHTLYRESSSRCFIAFNVVFQPSQDRFRTAEISMTFLPIAGSKQHPVILNIFPNPNQRWSTGPSCDLVSNAKRNINLMVGTATPVAANVSANLGLERSMEIKSASNSSLTAAGVATSKLTISLSESRAGDGIIYSFAFAVVLDLRTQSKPDFSANLRLNWQLGNRSWFPRHRFSISAEVPFSKLTELDGGDSPSISSRHMDG</sequence>
<feature type="region of interest" description="Disordered" evidence="1">
    <location>
        <begin position="191"/>
        <end position="221"/>
    </location>
</feature>
<evidence type="ECO:0000256" key="1">
    <source>
        <dbReference type="SAM" id="MobiDB-lite"/>
    </source>
</evidence>
<organism evidence="2">
    <name type="scientific">Puccinia triticina (isolate 1-1 / race 1 (BBBD))</name>
    <name type="common">Brown leaf rust fungus</name>
    <dbReference type="NCBI Taxonomy" id="630390"/>
    <lineage>
        <taxon>Eukaryota</taxon>
        <taxon>Fungi</taxon>
        <taxon>Dikarya</taxon>
        <taxon>Basidiomycota</taxon>
        <taxon>Pucciniomycotina</taxon>
        <taxon>Pucciniomycetes</taxon>
        <taxon>Pucciniales</taxon>
        <taxon>Pucciniaceae</taxon>
        <taxon>Puccinia</taxon>
    </lineage>
</organism>
<dbReference type="Proteomes" id="UP000005240">
    <property type="component" value="Unassembled WGS sequence"/>
</dbReference>
<dbReference type="VEuPathDB" id="FungiDB:PTTG_12583"/>
<name>A0A180GS92_PUCT1</name>
<gene>
    <name evidence="2" type="ORF">PTTG_12583</name>
</gene>
<keyword evidence="4" id="KW-1185">Reference proteome</keyword>
<proteinExistence type="predicted"/>
<reference evidence="2" key="2">
    <citation type="submission" date="2016-05" db="EMBL/GenBank/DDBJ databases">
        <title>Comparative analysis highlights variable genome content of wheat rusts and divergence of the mating loci.</title>
        <authorList>
            <person name="Cuomo C.A."/>
            <person name="Bakkeren G."/>
            <person name="Szabo L."/>
            <person name="Khalil H."/>
            <person name="Joly D."/>
            <person name="Goldberg J."/>
            <person name="Young S."/>
            <person name="Zeng Q."/>
            <person name="Fellers J."/>
        </authorList>
    </citation>
    <scope>NUCLEOTIDE SEQUENCE [LARGE SCALE GENOMIC DNA]</scope>
    <source>
        <strain evidence="2">1-1 BBBD Race 1</strain>
    </source>
</reference>
<evidence type="ECO:0000313" key="3">
    <source>
        <dbReference type="EnsemblFungi" id="PTTG_12583-t43_1-p1"/>
    </source>
</evidence>
<reference evidence="3" key="4">
    <citation type="submission" date="2025-05" db="UniProtKB">
        <authorList>
            <consortium name="EnsemblFungi"/>
        </authorList>
    </citation>
    <scope>IDENTIFICATION</scope>
    <source>
        <strain evidence="3">isolate 1-1 / race 1 (BBBD)</strain>
    </source>
</reference>
<reference evidence="3 4" key="3">
    <citation type="journal article" date="2017" name="G3 (Bethesda)">
        <title>Comparative analysis highlights variable genome content of wheat rusts and divergence of the mating loci.</title>
        <authorList>
            <person name="Cuomo C.A."/>
            <person name="Bakkeren G."/>
            <person name="Khalil H.B."/>
            <person name="Panwar V."/>
            <person name="Joly D."/>
            <person name="Linning R."/>
            <person name="Sakthikumar S."/>
            <person name="Song X."/>
            <person name="Adiconis X."/>
            <person name="Fan L."/>
            <person name="Goldberg J.M."/>
            <person name="Levin J.Z."/>
            <person name="Young S."/>
            <person name="Zeng Q."/>
            <person name="Anikster Y."/>
            <person name="Bruce M."/>
            <person name="Wang M."/>
            <person name="Yin C."/>
            <person name="McCallum B."/>
            <person name="Szabo L.J."/>
            <person name="Hulbert S."/>
            <person name="Chen X."/>
            <person name="Fellers J.P."/>
        </authorList>
    </citation>
    <scope>NUCLEOTIDE SEQUENCE</scope>
    <source>
        <strain evidence="3">isolate 1-1 / race 1 (BBBD)</strain>
        <strain evidence="4">Isolate 1-1 / race 1 (BBBD)</strain>
    </source>
</reference>
<dbReference type="EMBL" id="ADAS02000027">
    <property type="protein sequence ID" value="OAV95565.1"/>
    <property type="molecule type" value="Genomic_DNA"/>
</dbReference>
<dbReference type="EnsemblFungi" id="PTTG_12583-t43_1">
    <property type="protein sequence ID" value="PTTG_12583-t43_1-p1"/>
    <property type="gene ID" value="PTTG_12583"/>
</dbReference>
<protein>
    <submittedName>
        <fullName evidence="2 3">Uncharacterized protein</fullName>
    </submittedName>
</protein>
<evidence type="ECO:0000313" key="2">
    <source>
        <dbReference type="EMBL" id="OAV95565.1"/>
    </source>
</evidence>
<dbReference type="OrthoDB" id="2498439at2759"/>
<reference evidence="2" key="1">
    <citation type="submission" date="2009-11" db="EMBL/GenBank/DDBJ databases">
        <authorList>
            <consortium name="The Broad Institute Genome Sequencing Platform"/>
            <person name="Ward D."/>
            <person name="Feldgarden M."/>
            <person name="Earl A."/>
            <person name="Young S.K."/>
            <person name="Zeng Q."/>
            <person name="Koehrsen M."/>
            <person name="Alvarado L."/>
            <person name="Berlin A."/>
            <person name="Bochicchio J."/>
            <person name="Borenstein D."/>
            <person name="Chapman S.B."/>
            <person name="Chen Z."/>
            <person name="Engels R."/>
            <person name="Freedman E."/>
            <person name="Gellesch M."/>
            <person name="Goldberg J."/>
            <person name="Griggs A."/>
            <person name="Gujja S."/>
            <person name="Heilman E."/>
            <person name="Heiman D."/>
            <person name="Hepburn T."/>
            <person name="Howarth C."/>
            <person name="Jen D."/>
            <person name="Larson L."/>
            <person name="Lewis B."/>
            <person name="Mehta T."/>
            <person name="Park D."/>
            <person name="Pearson M."/>
            <person name="Roberts A."/>
            <person name="Saif S."/>
            <person name="Shea T."/>
            <person name="Shenoy N."/>
            <person name="Sisk P."/>
            <person name="Stolte C."/>
            <person name="Sykes S."/>
            <person name="Thomson T."/>
            <person name="Walk T."/>
            <person name="White J."/>
            <person name="Yandava C."/>
            <person name="Izard J."/>
            <person name="Baranova O.V."/>
            <person name="Blanton J.M."/>
            <person name="Tanner A.C."/>
            <person name="Dewhirst F.E."/>
            <person name="Haas B."/>
            <person name="Nusbaum C."/>
            <person name="Birren B."/>
        </authorList>
    </citation>
    <scope>NUCLEOTIDE SEQUENCE [LARGE SCALE GENOMIC DNA]</scope>
    <source>
        <strain evidence="2">1-1 BBBD Race 1</strain>
    </source>
</reference>
<accession>A0A180GS92</accession>
<evidence type="ECO:0000313" key="4">
    <source>
        <dbReference type="Proteomes" id="UP000005240"/>
    </source>
</evidence>